<evidence type="ECO:0000259" key="3">
    <source>
        <dbReference type="Pfam" id="PF13360"/>
    </source>
</evidence>
<dbReference type="EMBL" id="CP036339">
    <property type="protein sequence ID" value="QDT71164.1"/>
    <property type="molecule type" value="Genomic_DNA"/>
</dbReference>
<dbReference type="InterPro" id="IPR018391">
    <property type="entry name" value="PQQ_b-propeller_rpt"/>
</dbReference>
<dbReference type="Pfam" id="PF13360">
    <property type="entry name" value="PQQ_2"/>
    <property type="match status" value="2"/>
</dbReference>
<feature type="chain" id="PRO_5021820810" evidence="2">
    <location>
        <begin position="39"/>
        <end position="801"/>
    </location>
</feature>
<keyword evidence="2" id="KW-0732">Signal</keyword>
<dbReference type="RefSeq" id="WP_210421086.1">
    <property type="nucleotide sequence ID" value="NZ_CP036339.1"/>
</dbReference>
<dbReference type="Gene3D" id="2.130.10.10">
    <property type="entry name" value="YVTN repeat-like/Quinoprotein amine dehydrogenase"/>
    <property type="match status" value="1"/>
</dbReference>
<dbReference type="InterPro" id="IPR002372">
    <property type="entry name" value="PQQ_rpt_dom"/>
</dbReference>
<sequence length="801" mass="87226" precursor="true">MKLRPLGLAATCWFMTRRWLAPLSLAALVSLSPLQPLAAQEKPAAKASAKPAVGAAEAPVKAVDAAAPAAPVAIDPMDWANWRGPQQNSISTEKNLVEKWNPKGGDNGNLLWKRSDLGTRSTPIVLRGKLYVTVRDKPGTADEGEKVVCVDAATGEQKWERRLDVYLTDVPDTRLGWSNVVGDPETGYIYAQGVGGVFACLDGETGKIVWSRNLLEEFGTISTYGGRTNNPIMFDDLVLISAILVSWGDTPDFDGLARPAHRFMAFEKKTGELRWLAGTTISPPDTNYSTPVAEVVGGEAQLIFGGADGKVWGLQPRTGKQLWNFPLSQRSINASPIVIDDVVYCGHSEENLVGSTQGAVVAIDATLRGDLTGKEKWIQYTLMAGKSSPVMVEDRLWVVTDGAKLQILDPATGELVGKQALGTVMRSTPVYADGKVYLCTNSGIWYALKPKPDGAQVLQKLRLSQADQNDGSPIVSHGRIYLPTSEALYCIGNKDVEPSADPLPTPEQEPPVTADEKPATLLISPYDATLAPEGTQKFTVRLYNARGQFLRIAAPDEVKFTVQGAGEISADGAYTAAKREGHTGSLVIAAVGDLKAKARVRLVPPLPWQFDFEKEKDMPLSWIGGRIRYVIEDLEGNKVAKKLDVLPTPTNPKNQLGTRSQLFMGPSGMQNYTIQGDFRLTEKNGRMPDVGIIDSGYTLSLRAGDRKLRIYSWLAHDHRTAAEVEFVPQPGVWYRLKLQVQQGDGTADVKGKIWLRDQDEPKDWSLEMTDKSPITSGSPGIFGQAQEAVFYMDNISVTPNE</sequence>
<dbReference type="SMART" id="SM00564">
    <property type="entry name" value="PQQ"/>
    <property type="match status" value="4"/>
</dbReference>
<dbReference type="AlphaFoldDB" id="A0A517TS11"/>
<organism evidence="4 5">
    <name type="scientific">Lacipirellula limnantheis</name>
    <dbReference type="NCBI Taxonomy" id="2528024"/>
    <lineage>
        <taxon>Bacteria</taxon>
        <taxon>Pseudomonadati</taxon>
        <taxon>Planctomycetota</taxon>
        <taxon>Planctomycetia</taxon>
        <taxon>Pirellulales</taxon>
        <taxon>Lacipirellulaceae</taxon>
        <taxon>Lacipirellula</taxon>
    </lineage>
</organism>
<feature type="domain" description="Pyrrolo-quinoline quinone repeat" evidence="3">
    <location>
        <begin position="358"/>
        <end position="485"/>
    </location>
</feature>
<name>A0A517TS11_9BACT</name>
<feature type="domain" description="Pyrrolo-quinoline quinone repeat" evidence="3">
    <location>
        <begin position="146"/>
        <end position="353"/>
    </location>
</feature>
<protein>
    <submittedName>
        <fullName evidence="4">Outer membrane biogenesis protein BamB</fullName>
    </submittedName>
</protein>
<reference evidence="4 5" key="1">
    <citation type="submission" date="2019-02" db="EMBL/GenBank/DDBJ databases">
        <title>Deep-cultivation of Planctomycetes and their phenomic and genomic characterization uncovers novel biology.</title>
        <authorList>
            <person name="Wiegand S."/>
            <person name="Jogler M."/>
            <person name="Boedeker C."/>
            <person name="Pinto D."/>
            <person name="Vollmers J."/>
            <person name="Rivas-Marin E."/>
            <person name="Kohn T."/>
            <person name="Peeters S.H."/>
            <person name="Heuer A."/>
            <person name="Rast P."/>
            <person name="Oberbeckmann S."/>
            <person name="Bunk B."/>
            <person name="Jeske O."/>
            <person name="Meyerdierks A."/>
            <person name="Storesund J.E."/>
            <person name="Kallscheuer N."/>
            <person name="Luecker S."/>
            <person name="Lage O.M."/>
            <person name="Pohl T."/>
            <person name="Merkel B.J."/>
            <person name="Hornburger P."/>
            <person name="Mueller R.-W."/>
            <person name="Bruemmer F."/>
            <person name="Labrenz M."/>
            <person name="Spormann A.M."/>
            <person name="Op den Camp H."/>
            <person name="Overmann J."/>
            <person name="Amann R."/>
            <person name="Jetten M.S.M."/>
            <person name="Mascher T."/>
            <person name="Medema M.H."/>
            <person name="Devos D.P."/>
            <person name="Kaster A.-K."/>
            <person name="Ovreas L."/>
            <person name="Rohde M."/>
            <person name="Galperin M.Y."/>
            <person name="Jogler C."/>
        </authorList>
    </citation>
    <scope>NUCLEOTIDE SEQUENCE [LARGE SCALE GENOMIC DNA]</scope>
    <source>
        <strain evidence="4 5">I41</strain>
    </source>
</reference>
<dbReference type="KEGG" id="llh:I41_03190"/>
<dbReference type="PANTHER" id="PTHR34512:SF30">
    <property type="entry name" value="OUTER MEMBRANE PROTEIN ASSEMBLY FACTOR BAMB"/>
    <property type="match status" value="1"/>
</dbReference>
<dbReference type="Proteomes" id="UP000317909">
    <property type="component" value="Chromosome"/>
</dbReference>
<dbReference type="InterPro" id="IPR011047">
    <property type="entry name" value="Quinoprotein_ADH-like_sf"/>
</dbReference>
<feature type="region of interest" description="Disordered" evidence="1">
    <location>
        <begin position="495"/>
        <end position="514"/>
    </location>
</feature>
<dbReference type="PANTHER" id="PTHR34512">
    <property type="entry name" value="CELL SURFACE PROTEIN"/>
    <property type="match status" value="1"/>
</dbReference>
<dbReference type="Gene3D" id="2.60.120.560">
    <property type="entry name" value="Exo-inulinase, domain 1"/>
    <property type="match status" value="1"/>
</dbReference>
<dbReference type="SUPFAM" id="SSF50998">
    <property type="entry name" value="Quinoprotein alcohol dehydrogenase-like"/>
    <property type="match status" value="1"/>
</dbReference>
<feature type="signal peptide" evidence="2">
    <location>
        <begin position="1"/>
        <end position="38"/>
    </location>
</feature>
<proteinExistence type="predicted"/>
<dbReference type="Gene3D" id="2.40.10.480">
    <property type="match status" value="1"/>
</dbReference>
<gene>
    <name evidence="4" type="ORF">I41_03190</name>
</gene>
<keyword evidence="5" id="KW-1185">Reference proteome</keyword>
<evidence type="ECO:0000313" key="5">
    <source>
        <dbReference type="Proteomes" id="UP000317909"/>
    </source>
</evidence>
<evidence type="ECO:0000256" key="1">
    <source>
        <dbReference type="SAM" id="MobiDB-lite"/>
    </source>
</evidence>
<dbReference type="InterPro" id="IPR015943">
    <property type="entry name" value="WD40/YVTN_repeat-like_dom_sf"/>
</dbReference>
<accession>A0A517TS11</accession>
<evidence type="ECO:0000256" key="2">
    <source>
        <dbReference type="SAM" id="SignalP"/>
    </source>
</evidence>
<evidence type="ECO:0000313" key="4">
    <source>
        <dbReference type="EMBL" id="QDT71164.1"/>
    </source>
</evidence>